<dbReference type="AlphaFoldDB" id="A0A0G1H3B1"/>
<name>A0A0G1H3B1_9BACT</name>
<proteinExistence type="predicted"/>
<evidence type="ECO:0000313" key="1">
    <source>
        <dbReference type="EMBL" id="KKT41250.1"/>
    </source>
</evidence>
<dbReference type="Gene3D" id="3.30.160.250">
    <property type="match status" value="1"/>
</dbReference>
<gene>
    <name evidence="1" type="ORF">UW30_C0010G0006</name>
</gene>
<protein>
    <recommendedName>
        <fullName evidence="3">HicB family protein</fullName>
    </recommendedName>
</protein>
<dbReference type="Pfam" id="PF21748">
    <property type="entry name" value="UPF0150"/>
    <property type="match status" value="1"/>
</dbReference>
<organism evidence="1 2">
    <name type="scientific">Candidatus Giovannonibacteria bacterium GW2011_GWA2_44_13b</name>
    <dbReference type="NCBI Taxonomy" id="1618647"/>
    <lineage>
        <taxon>Bacteria</taxon>
        <taxon>Candidatus Giovannoniibacteriota</taxon>
    </lineage>
</organism>
<dbReference type="InterPro" id="IPR035069">
    <property type="entry name" value="TTHA1013/TTHA0281-like"/>
</dbReference>
<dbReference type="EMBL" id="LCHU01000010">
    <property type="protein sequence ID" value="KKT41250.1"/>
    <property type="molecule type" value="Genomic_DNA"/>
</dbReference>
<sequence>MINEFIEKKLKEAKYKILKNGFYFAEIPSIKGVWADSHNLEDCRKELKEVLEDWLLLNVRNRNRIPGFGLKVDRRELVKHA</sequence>
<dbReference type="InterPro" id="IPR049389">
    <property type="entry name" value="TTHA0281-like"/>
</dbReference>
<reference evidence="1 2" key="1">
    <citation type="journal article" date="2015" name="Nature">
        <title>rRNA introns, odd ribosomes, and small enigmatic genomes across a large radiation of phyla.</title>
        <authorList>
            <person name="Brown C.T."/>
            <person name="Hug L.A."/>
            <person name="Thomas B.C."/>
            <person name="Sharon I."/>
            <person name="Castelle C.J."/>
            <person name="Singh A."/>
            <person name="Wilkins M.J."/>
            <person name="Williams K.H."/>
            <person name="Banfield J.F."/>
        </authorList>
    </citation>
    <scope>NUCLEOTIDE SEQUENCE [LARGE SCALE GENOMIC DNA]</scope>
</reference>
<evidence type="ECO:0000313" key="2">
    <source>
        <dbReference type="Proteomes" id="UP000034736"/>
    </source>
</evidence>
<dbReference type="SUPFAM" id="SSF143100">
    <property type="entry name" value="TTHA1013/TTHA0281-like"/>
    <property type="match status" value="1"/>
</dbReference>
<accession>A0A0G1H3B1</accession>
<dbReference type="Proteomes" id="UP000034736">
    <property type="component" value="Unassembled WGS sequence"/>
</dbReference>
<evidence type="ECO:0008006" key="3">
    <source>
        <dbReference type="Google" id="ProtNLM"/>
    </source>
</evidence>
<comment type="caution">
    <text evidence="1">The sequence shown here is derived from an EMBL/GenBank/DDBJ whole genome shotgun (WGS) entry which is preliminary data.</text>
</comment>